<name>A0A2P8H974_9BACI</name>
<dbReference type="Pfam" id="PF04173">
    <property type="entry name" value="DoxD"/>
    <property type="match status" value="1"/>
</dbReference>
<feature type="domain" description="TQO small subunit DoxD" evidence="2">
    <location>
        <begin position="17"/>
        <end position="160"/>
    </location>
</feature>
<comment type="caution">
    <text evidence="3">The sequence shown here is derived from an EMBL/GenBank/DDBJ whole genome shotgun (WGS) entry which is preliminary data.</text>
</comment>
<protein>
    <submittedName>
        <fullName evidence="3">Thiosulfate dehydrogenase [quinone] large subunit</fullName>
    </submittedName>
</protein>
<feature type="transmembrane region" description="Helical" evidence="1">
    <location>
        <begin position="115"/>
        <end position="140"/>
    </location>
</feature>
<evidence type="ECO:0000259" key="2">
    <source>
        <dbReference type="Pfam" id="PF04173"/>
    </source>
</evidence>
<sequence>MLVKFLRQSAIAAGVLLLLRLWLGWSWLTSGWGKALGEERFDASGYLHGAVQDPVTNQAGEVAYPWYVAFIEYVALPLSSVFSFMVAWGEIFVGVGLILGILTVYAAFFGATMNFAFLFAGTISTNPIMLLAAFFLIAAGHNGGWFGGDRYIQPKLQHWVKRTS</sequence>
<feature type="transmembrane region" description="Helical" evidence="1">
    <location>
        <begin position="64"/>
        <end position="84"/>
    </location>
</feature>
<dbReference type="PANTHER" id="PTHR39157:SF1">
    <property type="entry name" value="DOXX FAMILY PROTEIN"/>
    <property type="match status" value="1"/>
</dbReference>
<organism evidence="3 4">
    <name type="scientific">Salsuginibacillus halophilus</name>
    <dbReference type="NCBI Taxonomy" id="517424"/>
    <lineage>
        <taxon>Bacteria</taxon>
        <taxon>Bacillati</taxon>
        <taxon>Bacillota</taxon>
        <taxon>Bacilli</taxon>
        <taxon>Bacillales</taxon>
        <taxon>Bacillaceae</taxon>
        <taxon>Salsuginibacillus</taxon>
    </lineage>
</organism>
<keyword evidence="1" id="KW-0812">Transmembrane</keyword>
<feature type="transmembrane region" description="Helical" evidence="1">
    <location>
        <begin position="91"/>
        <end position="109"/>
    </location>
</feature>
<dbReference type="InterPro" id="IPR007301">
    <property type="entry name" value="DoxD"/>
</dbReference>
<dbReference type="Proteomes" id="UP000242310">
    <property type="component" value="Unassembled WGS sequence"/>
</dbReference>
<evidence type="ECO:0000256" key="1">
    <source>
        <dbReference type="SAM" id="Phobius"/>
    </source>
</evidence>
<keyword evidence="1" id="KW-1133">Transmembrane helix</keyword>
<evidence type="ECO:0000313" key="4">
    <source>
        <dbReference type="Proteomes" id="UP000242310"/>
    </source>
</evidence>
<proteinExistence type="predicted"/>
<reference evidence="3 4" key="1">
    <citation type="submission" date="2018-03" db="EMBL/GenBank/DDBJ databases">
        <title>Genomic Encyclopedia of Type Strains, Phase III (KMG-III): the genomes of soil and plant-associated and newly described type strains.</title>
        <authorList>
            <person name="Whitman W."/>
        </authorList>
    </citation>
    <scope>NUCLEOTIDE SEQUENCE [LARGE SCALE GENOMIC DNA]</scope>
    <source>
        <strain evidence="3 4">CGMCC 1.07653</strain>
    </source>
</reference>
<dbReference type="RefSeq" id="WP_106589535.1">
    <property type="nucleotide sequence ID" value="NZ_PYAV01000013.1"/>
</dbReference>
<evidence type="ECO:0000313" key="3">
    <source>
        <dbReference type="EMBL" id="PSL42719.1"/>
    </source>
</evidence>
<gene>
    <name evidence="3" type="ORF">B0H94_1135</name>
</gene>
<dbReference type="EMBL" id="PYAV01000013">
    <property type="protein sequence ID" value="PSL42719.1"/>
    <property type="molecule type" value="Genomic_DNA"/>
</dbReference>
<dbReference type="PANTHER" id="PTHR39157">
    <property type="entry name" value="INTEGRAL MEMBRANE PROTEIN-RELATED"/>
    <property type="match status" value="1"/>
</dbReference>
<keyword evidence="1" id="KW-0472">Membrane</keyword>
<dbReference type="OrthoDB" id="26941at2"/>
<dbReference type="AlphaFoldDB" id="A0A2P8H974"/>
<keyword evidence="4" id="KW-1185">Reference proteome</keyword>
<accession>A0A2P8H974</accession>